<feature type="transmembrane region" description="Helical" evidence="1">
    <location>
        <begin position="157"/>
        <end position="183"/>
    </location>
</feature>
<keyword evidence="1" id="KW-1133">Transmembrane helix</keyword>
<dbReference type="EMBL" id="AP027734">
    <property type="protein sequence ID" value="BDZ54175.1"/>
    <property type="molecule type" value="Genomic_DNA"/>
</dbReference>
<proteinExistence type="predicted"/>
<keyword evidence="1" id="KW-0472">Membrane</keyword>
<dbReference type="Proteomes" id="UP001321477">
    <property type="component" value="Chromosome"/>
</dbReference>
<accession>A0ABM8H0C8</accession>
<evidence type="ECO:0000256" key="1">
    <source>
        <dbReference type="SAM" id="Phobius"/>
    </source>
</evidence>
<keyword evidence="1" id="KW-0812">Transmembrane</keyword>
<organism evidence="2 3">
    <name type="scientific">Agromyces marinus</name>
    <dbReference type="NCBI Taxonomy" id="1389020"/>
    <lineage>
        <taxon>Bacteria</taxon>
        <taxon>Bacillati</taxon>
        <taxon>Actinomycetota</taxon>
        <taxon>Actinomycetes</taxon>
        <taxon>Micrococcales</taxon>
        <taxon>Microbacteriaceae</taxon>
        <taxon>Agromyces</taxon>
    </lineage>
</organism>
<reference evidence="3" key="1">
    <citation type="journal article" date="2019" name="Int. J. Syst. Evol. Microbiol.">
        <title>The Global Catalogue of Microorganisms (GCM) 10K type strain sequencing project: providing services to taxonomists for standard genome sequencing and annotation.</title>
        <authorList>
            <consortium name="The Broad Institute Genomics Platform"/>
            <consortium name="The Broad Institute Genome Sequencing Center for Infectious Disease"/>
            <person name="Wu L."/>
            <person name="Ma J."/>
        </authorList>
    </citation>
    <scope>NUCLEOTIDE SEQUENCE [LARGE SCALE GENOMIC DNA]</scope>
    <source>
        <strain evidence="3">NBRC 109019</strain>
    </source>
</reference>
<evidence type="ECO:0000313" key="2">
    <source>
        <dbReference type="EMBL" id="BDZ54175.1"/>
    </source>
</evidence>
<keyword evidence="3" id="KW-1185">Reference proteome</keyword>
<sequence>MTRTRTLTESLIAELEPRLADTAYTIDRTERGFDVVLDLADAKWWMPLSRNGLKETFVHQVAVDESARRYSVNDVARAIEWKAGLDGQRMPSLRAGMSGHSGTVITRRRKITIGVSDRAAVERVVDIAFDSTAVAEQIDAAAAQVGLAKAMGRDQRIGLVVGLAGLGIAVLAVAMVVVSQFVAQ</sequence>
<evidence type="ECO:0000313" key="3">
    <source>
        <dbReference type="Proteomes" id="UP001321477"/>
    </source>
</evidence>
<dbReference type="RefSeq" id="WP_234660882.1">
    <property type="nucleotide sequence ID" value="NZ_AP027734.1"/>
</dbReference>
<name>A0ABM8H0C8_9MICO</name>
<gene>
    <name evidence="2" type="ORF">GCM10025870_12480</name>
</gene>
<protein>
    <submittedName>
        <fullName evidence="2">Uncharacterized protein</fullName>
    </submittedName>
</protein>